<evidence type="ECO:0000313" key="11">
    <source>
        <dbReference type="Proteomes" id="UP000321659"/>
    </source>
</evidence>
<evidence type="ECO:0000256" key="5">
    <source>
        <dbReference type="ARBA" id="ARBA00023154"/>
    </source>
</evidence>
<dbReference type="EC" id="5.1.1.7" evidence="3 8"/>
<evidence type="ECO:0000256" key="8">
    <source>
        <dbReference type="HAMAP-Rule" id="MF_00197"/>
    </source>
</evidence>
<dbReference type="PANTHER" id="PTHR31689:SF0">
    <property type="entry name" value="DIAMINOPIMELATE EPIMERASE"/>
    <property type="match status" value="1"/>
</dbReference>
<feature type="binding site" evidence="8">
    <location>
        <begin position="234"/>
        <end position="235"/>
    </location>
    <ligand>
        <name>substrate</name>
    </ligand>
</feature>
<dbReference type="NCBIfam" id="TIGR00652">
    <property type="entry name" value="DapF"/>
    <property type="match status" value="1"/>
</dbReference>
<feature type="active site" evidence="9">
    <location>
        <position position="92"/>
    </location>
</feature>
<feature type="binding site" evidence="8">
    <location>
        <position position="83"/>
    </location>
    <ligand>
        <name>substrate</name>
    </ligand>
</feature>
<feature type="active site" description="Proton acceptor" evidence="8">
    <location>
        <position position="243"/>
    </location>
</feature>
<evidence type="ECO:0000256" key="2">
    <source>
        <dbReference type="ARBA" id="ARBA00010219"/>
    </source>
</evidence>
<comment type="catalytic activity">
    <reaction evidence="7 8">
        <text>(2S,6S)-2,6-diaminopimelate = meso-2,6-diaminopimelate</text>
        <dbReference type="Rhea" id="RHEA:15393"/>
        <dbReference type="ChEBI" id="CHEBI:57609"/>
        <dbReference type="ChEBI" id="CHEBI:57791"/>
        <dbReference type="EC" id="5.1.1.7"/>
    </reaction>
</comment>
<feature type="binding site" evidence="8">
    <location>
        <position position="24"/>
    </location>
    <ligand>
        <name>substrate</name>
    </ligand>
</feature>
<feature type="active site" description="Proton donor" evidence="8">
    <location>
        <position position="92"/>
    </location>
</feature>
<evidence type="ECO:0000256" key="1">
    <source>
        <dbReference type="ARBA" id="ARBA00005196"/>
    </source>
</evidence>
<dbReference type="AlphaFoldDB" id="A0A5C6MCD4"/>
<keyword evidence="5 8" id="KW-0457">Lysine biosynthesis</keyword>
<accession>A0A5C6MCD4</accession>
<protein>
    <recommendedName>
        <fullName evidence="3 8">Diaminopimelate epimerase</fullName>
        <shortName evidence="8">DAP epimerase</shortName>
        <ecNumber evidence="3 8">5.1.1.7</ecNumber>
    </recommendedName>
    <alternativeName>
        <fullName evidence="8">PLP-independent amino acid racemase</fullName>
    </alternativeName>
</protein>
<comment type="caution">
    <text evidence="8">Lacks conserved residue(s) required for the propagation of feature annotation.</text>
</comment>
<name>A0A5C6MCD4_9LACO</name>
<feature type="binding site" evidence="8">
    <location>
        <begin position="244"/>
        <end position="245"/>
    </location>
    <ligand>
        <name>substrate</name>
    </ligand>
</feature>
<keyword evidence="8" id="KW-0963">Cytoplasm</keyword>
<dbReference type="Pfam" id="PF01678">
    <property type="entry name" value="DAP_epimerase"/>
    <property type="match status" value="2"/>
</dbReference>
<dbReference type="Proteomes" id="UP000321659">
    <property type="component" value="Unassembled WGS sequence"/>
</dbReference>
<dbReference type="HAMAP" id="MF_00197">
    <property type="entry name" value="DAP_epimerase"/>
    <property type="match status" value="1"/>
</dbReference>
<reference evidence="10 11" key="1">
    <citation type="submission" date="2019-04" db="EMBL/GenBank/DDBJ databases">
        <title>In vitro growth and metabolic characteristics of meat-borne Lactobacillus algidus strains.</title>
        <authorList>
            <person name="Sade E."/>
            <person name="Per J."/>
            <person name="Tytti H."/>
            <person name="Johanna B.K."/>
        </authorList>
    </citation>
    <scope>NUCLEOTIDE SEQUENCE [LARGE SCALE GENOMIC DNA]</scope>
    <source>
        <strain evidence="10 11">LTS37-1</strain>
    </source>
</reference>
<feature type="site" description="Could be important to modulate the pK values of the two catalytic cysteine residues" evidence="8">
    <location>
        <position position="234"/>
    </location>
</feature>
<feature type="binding site" evidence="8">
    <location>
        <begin position="93"/>
        <end position="94"/>
    </location>
    <ligand>
        <name>substrate</name>
    </ligand>
</feature>
<comment type="caution">
    <text evidence="10">The sequence shown here is derived from an EMBL/GenBank/DDBJ whole genome shotgun (WGS) entry which is preliminary data.</text>
</comment>
<feature type="binding site" evidence="8">
    <location>
        <position position="216"/>
    </location>
    <ligand>
        <name>substrate</name>
    </ligand>
</feature>
<comment type="subcellular location">
    <subcellularLocation>
        <location evidence="8">Cytoplasm</location>
    </subcellularLocation>
</comment>
<evidence type="ECO:0000256" key="4">
    <source>
        <dbReference type="ARBA" id="ARBA00022605"/>
    </source>
</evidence>
<sequence>MWVIQLQWKWVFNVQLIKVHGSENDFFLLDQTKLEVALSDEQLRELAIKMCDRVTGLYGGSDGILVVDHSEHSGVLGQMRVINADGTEASMCGNGLRTVGRYLEKEYGQTTFKVETMHADLKVEKAPDLKSNVAAYNVEISPVSFMSETLPMFLDRETLVDDYVPEFSKTLKFSAVSVPNPHLIAFVDHETLEGPELEKIATYLNGKNPYFPDGVNVSFVEKLDGHSIFVRTYERGVGFTNACGTAMSASSLMFVMLSNKQVPFETEINVRNPGGMVKTIVHQNDNGEYWMSLIGNATNVANVTVDLADAMNGDYSHAKWVPTNEQENYLEFISSIR</sequence>
<dbReference type="UniPathway" id="UPA00034">
    <property type="reaction ID" value="UER00025"/>
</dbReference>
<gene>
    <name evidence="8 10" type="primary">dapF</name>
    <name evidence="10" type="ORF">LABALGLTS371_11520</name>
</gene>
<dbReference type="EMBL" id="SRRQ01000009">
    <property type="protein sequence ID" value="TWW10654.1"/>
    <property type="molecule type" value="Genomic_DNA"/>
</dbReference>
<feature type="site" description="Could be important to modulate the pK values of the two catalytic cysteine residues" evidence="8">
    <location>
        <position position="182"/>
    </location>
</feature>
<feature type="binding site" evidence="8">
    <location>
        <position position="180"/>
    </location>
    <ligand>
        <name>substrate</name>
    </ligand>
</feature>
<dbReference type="GO" id="GO:0008837">
    <property type="term" value="F:diaminopimelate epimerase activity"/>
    <property type="evidence" value="ECO:0007669"/>
    <property type="project" value="UniProtKB-UniRule"/>
</dbReference>
<evidence type="ECO:0000256" key="7">
    <source>
        <dbReference type="ARBA" id="ARBA00051712"/>
    </source>
</evidence>
<proteinExistence type="inferred from homology"/>
<comment type="subunit">
    <text evidence="8">Homodimer.</text>
</comment>
<keyword evidence="4 8" id="KW-0028">Amino-acid biosynthesis</keyword>
<evidence type="ECO:0000313" key="10">
    <source>
        <dbReference type="EMBL" id="TWW10654.1"/>
    </source>
</evidence>
<dbReference type="InterPro" id="IPR018510">
    <property type="entry name" value="DAP_epimerase_AS"/>
</dbReference>
<dbReference type="GO" id="GO:0009089">
    <property type="term" value="P:lysine biosynthetic process via diaminopimelate"/>
    <property type="evidence" value="ECO:0007669"/>
    <property type="project" value="UniProtKB-UniRule"/>
</dbReference>
<evidence type="ECO:0000256" key="3">
    <source>
        <dbReference type="ARBA" id="ARBA00013080"/>
    </source>
</evidence>
<dbReference type="PROSITE" id="PS01326">
    <property type="entry name" value="DAP_EPIMERASE"/>
    <property type="match status" value="1"/>
</dbReference>
<dbReference type="Gene3D" id="3.10.310.10">
    <property type="entry name" value="Diaminopimelate Epimerase, Chain A, domain 1"/>
    <property type="match status" value="2"/>
</dbReference>
<evidence type="ECO:0000256" key="9">
    <source>
        <dbReference type="PROSITE-ProRule" id="PRU10125"/>
    </source>
</evidence>
<comment type="pathway">
    <text evidence="1 8">Amino-acid biosynthesis; L-lysine biosynthesis via DAP pathway; DL-2,6-diaminopimelate from LL-2,6-diaminopimelate: step 1/1.</text>
</comment>
<dbReference type="InterPro" id="IPR001653">
    <property type="entry name" value="DAP_epimerase_DapF"/>
</dbReference>
<dbReference type="PANTHER" id="PTHR31689">
    <property type="entry name" value="DIAMINOPIMELATE EPIMERASE, CHLOROPLASTIC"/>
    <property type="match status" value="1"/>
</dbReference>
<comment type="similarity">
    <text evidence="2 8">Belongs to the diaminopimelate epimerase family.</text>
</comment>
<organism evidence="10 11">
    <name type="scientific">Dellaglioa algida</name>
    <dbReference type="NCBI Taxonomy" id="105612"/>
    <lineage>
        <taxon>Bacteria</taxon>
        <taxon>Bacillati</taxon>
        <taxon>Bacillota</taxon>
        <taxon>Bacilli</taxon>
        <taxon>Lactobacillales</taxon>
        <taxon>Lactobacillaceae</taxon>
        <taxon>Dellaglioa</taxon>
    </lineage>
</organism>
<keyword evidence="6 8" id="KW-0413">Isomerase</keyword>
<dbReference type="SUPFAM" id="SSF54506">
    <property type="entry name" value="Diaminopimelate epimerase-like"/>
    <property type="match status" value="2"/>
</dbReference>
<comment type="function">
    <text evidence="8">Catalyzes the stereoinversion of LL-2,6-diaminopimelate (L,L-DAP) to meso-diaminopimelate (meso-DAP), a precursor of L-lysine and an essential component of the bacterial peptidoglycan.</text>
</comment>
<evidence type="ECO:0000256" key="6">
    <source>
        <dbReference type="ARBA" id="ARBA00023235"/>
    </source>
</evidence>
<dbReference type="GO" id="GO:0005829">
    <property type="term" value="C:cytosol"/>
    <property type="evidence" value="ECO:0007669"/>
    <property type="project" value="TreeGrafter"/>
</dbReference>